<dbReference type="PANTHER" id="PTHR21666:SF270">
    <property type="entry name" value="MUREIN HYDROLASE ACTIVATOR ENVC"/>
    <property type="match status" value="1"/>
</dbReference>
<protein>
    <submittedName>
        <fullName evidence="4">Endolysin</fullName>
    </submittedName>
</protein>
<evidence type="ECO:0000313" key="5">
    <source>
        <dbReference type="Proteomes" id="UP001354061"/>
    </source>
</evidence>
<feature type="domain" description="M23ase beta-sheet core" evidence="3">
    <location>
        <begin position="46"/>
        <end position="153"/>
    </location>
</feature>
<proteinExistence type="predicted"/>
<evidence type="ECO:0000259" key="3">
    <source>
        <dbReference type="Pfam" id="PF01551"/>
    </source>
</evidence>
<name>A0ABZ2CNB5_9CAUD</name>
<dbReference type="SUPFAM" id="SSF51261">
    <property type="entry name" value="Duplicated hybrid motif"/>
    <property type="match status" value="1"/>
</dbReference>
<dbReference type="InterPro" id="IPR050570">
    <property type="entry name" value="Cell_wall_metabolism_enzyme"/>
</dbReference>
<evidence type="ECO:0000313" key="4">
    <source>
        <dbReference type="EMBL" id="WVX87909.1"/>
    </source>
</evidence>
<keyword evidence="1" id="KW-0929">Antimicrobial</keyword>
<dbReference type="EMBL" id="PP208921">
    <property type="protein sequence ID" value="WVX87909.1"/>
    <property type="molecule type" value="Genomic_DNA"/>
</dbReference>
<organism evidence="4 5">
    <name type="scientific">Arthrobacter phage Berrie</name>
    <dbReference type="NCBI Taxonomy" id="2926087"/>
    <lineage>
        <taxon>Viruses</taxon>
        <taxon>Duplodnaviria</taxon>
        <taxon>Heunggongvirae</taxon>
        <taxon>Uroviricota</taxon>
        <taxon>Caudoviricetes</taxon>
        <taxon>Casidaviridae</taxon>
        <taxon>Yangvirus</taxon>
        <taxon>Yangvirus berrie</taxon>
    </lineage>
</organism>
<evidence type="ECO:0000256" key="2">
    <source>
        <dbReference type="ARBA" id="ARBA00022638"/>
    </source>
</evidence>
<dbReference type="Pfam" id="PF01551">
    <property type="entry name" value="Peptidase_M23"/>
    <property type="match status" value="1"/>
</dbReference>
<reference evidence="4 5" key="1">
    <citation type="submission" date="2024-01" db="EMBL/GenBank/DDBJ databases">
        <authorList>
            <person name="Gibbons A.C."/>
            <person name="Cheng C."/>
            <person name="Chavez V."/>
            <person name="Cosentino E.J."/>
            <person name="Abuwarda M.A."/>
            <person name="Alvarez A."/>
            <person name="Batteikh M."/>
            <person name="Baughman A.P."/>
            <person name="Di B.Daria."/>
            <person name="Dooley N.L."/>
            <person name="Empson B.M."/>
            <person name="Erfanian K."/>
            <person name="Esparza P.D."/>
            <person name="Fleming H.S."/>
            <person name="Ghannam M.S."/>
            <person name="Gonzalez C."/>
            <person name="Huq N.E."/>
            <person name="Jin K."/>
            <person name="Kamarzar M."/>
            <person name="Khaine A.Myat."/>
            <person name="Krug K.R."/>
            <person name="Lee A."/>
            <person name="Liao S."/>
            <person name="Light I."/>
            <person name="Ma Y."/>
            <person name="Magaling J.Tricia."/>
            <person name="McLinden K.C."/>
            <person name="Melkote A."/>
            <person name="Montoya S.Cinthy."/>
            <person name="Niazmandi K."/>
            <person name="Ostroske E.C."/>
            <person name="Paek B.H."/>
            <person name="Rajiv S."/>
            <person name="Santos C.E."/>
            <person name="Semaan S.A."/>
            <person name="Senthilvelan J."/>
            <person name="Sheppy T.E."/>
            <person name="Stephenson J.C."/>
            <person name="Tenney M.E."/>
            <person name="Teoh B.Wiyang."/>
            <person name="Thorp J.P."/>
            <person name="Turon F.Guille."/>
            <person name="Uvarov E.V."/>
            <person name="Verpukhovskiy P."/>
            <person name="Wang J.Yiyang."/>
            <person name="Whang A.Y."/>
            <person name="Wright N.E."/>
            <person name="Wu M."/>
            <person name="Zhuang C."/>
            <person name="Chai A.E."/>
            <person name="Zorawik M."/>
            <person name="Kasemsunt F."/>
            <person name="Garza D.R."/>
            <person name="Ngo R.T."/>
            <person name="Reddi K."/>
            <person name="Freise A.C."/>
            <person name="Garcia-Vedrenne A.E."/>
            <person name="Garlena R.A."/>
            <person name="Russell D.A."/>
            <person name="Jacobs-Sera D."/>
            <person name="Hatfull G.F."/>
        </authorList>
    </citation>
    <scope>NUCLEOTIDE SEQUENCE [LARGE SCALE GENOMIC DNA]</scope>
</reference>
<sequence length="322" mass="34648">MVRPVDARFKESQGFGSFATAGVAANWNGTTVQRLVAQYGNYQPYGHAGMDIACPIGTPVYAMADGVVVWADWGTKLPGDNSNWGYRQRWYFYKTFPGILTLIHHPQLGPNVYTAYAHLSDNNMAPVGTRVKAGQQIALSGNTGGVAPHLHIEELVDLNYTTGGGLIYGRRDPRHLFTIPASGISPASSTTEGDDSLSAQDVKEIKDYIAALLIYGYTSDGKKHPGIGAVVEENQRRISALPEEVWKKEVIRTGGNVSAIQELANVNTKLNALAPAVQGLPSALAETVQKAVAEKLPEAIAEQIPDEIAQQVIDALAKRLGK</sequence>
<dbReference type="PANTHER" id="PTHR21666">
    <property type="entry name" value="PEPTIDASE-RELATED"/>
    <property type="match status" value="1"/>
</dbReference>
<keyword evidence="2" id="KW-0081">Bacteriolytic enzyme</keyword>
<dbReference type="Proteomes" id="UP001354061">
    <property type="component" value="Segment"/>
</dbReference>
<keyword evidence="5" id="KW-1185">Reference proteome</keyword>
<accession>A0ABZ2CNB5</accession>
<dbReference type="InterPro" id="IPR016047">
    <property type="entry name" value="M23ase_b-sheet_dom"/>
</dbReference>
<dbReference type="CDD" id="cd12797">
    <property type="entry name" value="M23_peptidase"/>
    <property type="match status" value="1"/>
</dbReference>
<dbReference type="InterPro" id="IPR011055">
    <property type="entry name" value="Dup_hybrid_motif"/>
</dbReference>
<evidence type="ECO:0000256" key="1">
    <source>
        <dbReference type="ARBA" id="ARBA00022529"/>
    </source>
</evidence>
<gene>
    <name evidence="4" type="primary">58</name>
    <name evidence="4" type="ORF">SEA_BERRIE_58</name>
</gene>
<dbReference type="Gene3D" id="2.70.70.10">
    <property type="entry name" value="Glucose Permease (Domain IIA)"/>
    <property type="match status" value="1"/>
</dbReference>